<keyword evidence="3" id="KW-0143">Chaperone</keyword>
<accession>A0A2G9XCF5</accession>
<dbReference type="GO" id="GO:0071555">
    <property type="term" value="P:cell wall organization"/>
    <property type="evidence" value="ECO:0007669"/>
    <property type="project" value="UniProtKB-KW"/>
</dbReference>
<reference evidence="4 5" key="1">
    <citation type="submission" date="2017-09" db="EMBL/GenBank/DDBJ databases">
        <title>Depth-based differentiation of microbial function through sediment-hosted aquifers and enrichment of novel symbionts in the deep terrestrial subsurface.</title>
        <authorList>
            <person name="Probst A.J."/>
            <person name="Ladd B."/>
            <person name="Jarett J.K."/>
            <person name="Geller-Mcgrath D.E."/>
            <person name="Sieber C.M."/>
            <person name="Emerson J.B."/>
            <person name="Anantharaman K."/>
            <person name="Thomas B.C."/>
            <person name="Malmstrom R."/>
            <person name="Stieglmeier M."/>
            <person name="Klingl A."/>
            <person name="Woyke T."/>
            <person name="Ryan C.M."/>
            <person name="Banfield J.F."/>
        </authorList>
    </citation>
    <scope>NUCLEOTIDE SEQUENCE [LARGE SCALE GENOMIC DNA]</scope>
    <source>
        <strain evidence="4">CG23_combo_of_CG06-09_8_20_14_all_40_14</strain>
    </source>
</reference>
<evidence type="ECO:0000313" key="4">
    <source>
        <dbReference type="EMBL" id="PIP04646.1"/>
    </source>
</evidence>
<keyword evidence="3" id="KW-0961">Cell wall biogenesis/degradation</keyword>
<dbReference type="GO" id="GO:0005737">
    <property type="term" value="C:cytoplasm"/>
    <property type="evidence" value="ECO:0007669"/>
    <property type="project" value="UniProtKB-SubCell"/>
</dbReference>
<dbReference type="SUPFAM" id="SSF54814">
    <property type="entry name" value="Prokaryotic type KH domain (KH-domain type II)"/>
    <property type="match status" value="1"/>
</dbReference>
<dbReference type="GO" id="GO:0009252">
    <property type="term" value="P:peptidoglycan biosynthetic process"/>
    <property type="evidence" value="ECO:0007669"/>
    <property type="project" value="UniProtKB-UniRule"/>
</dbReference>
<dbReference type="InterPro" id="IPR009019">
    <property type="entry name" value="KH_sf_prok-type"/>
</dbReference>
<dbReference type="InterPro" id="IPR020627">
    <property type="entry name" value="KhpA"/>
</dbReference>
<dbReference type="InterPro" id="IPR015946">
    <property type="entry name" value="KH_dom-like_a/b"/>
</dbReference>
<dbReference type="Gene3D" id="3.30.300.20">
    <property type="match status" value="1"/>
</dbReference>
<comment type="caution">
    <text evidence="4">The sequence shown here is derived from an EMBL/GenBank/DDBJ whole genome shotgun (WGS) entry which is preliminary data.</text>
</comment>
<dbReference type="PROSITE" id="PS50084">
    <property type="entry name" value="KH_TYPE_1"/>
    <property type="match status" value="1"/>
</dbReference>
<keyword evidence="3" id="KW-0133">Cell shape</keyword>
<dbReference type="EMBL" id="PCQY01000018">
    <property type="protein sequence ID" value="PIP04646.1"/>
    <property type="molecule type" value="Genomic_DNA"/>
</dbReference>
<evidence type="ECO:0000256" key="1">
    <source>
        <dbReference type="ARBA" id="ARBA00022490"/>
    </source>
</evidence>
<dbReference type="GO" id="GO:0003723">
    <property type="term" value="F:RNA binding"/>
    <property type="evidence" value="ECO:0007669"/>
    <property type="project" value="UniProtKB-UniRule"/>
</dbReference>
<dbReference type="HAMAP" id="MF_00088">
    <property type="entry name" value="KhpA"/>
    <property type="match status" value="1"/>
</dbReference>
<comment type="function">
    <text evidence="3">A probable RNA chaperone. Forms a complex with KhpB which binds to cellular RNA and controls its expression. Plays a role in peptidoglycan (PG) homeostasis and cell length regulation.</text>
</comment>
<organism evidence="4 5">
    <name type="scientific">candidate division WWE3 bacterium CG23_combo_of_CG06-09_8_20_14_all_40_14</name>
    <dbReference type="NCBI Taxonomy" id="1975095"/>
    <lineage>
        <taxon>Bacteria</taxon>
        <taxon>Katanobacteria</taxon>
    </lineage>
</organism>
<name>A0A2G9XCF5_UNCKA</name>
<dbReference type="AlphaFoldDB" id="A0A2G9XCF5"/>
<comment type="similarity">
    <text evidence="3">Belongs to the KhpA RNA-binding protein family.</text>
</comment>
<dbReference type="PANTHER" id="PTHR34654:SF1">
    <property type="entry name" value="RNA-BINDING PROTEIN KHPA"/>
    <property type="match status" value="1"/>
</dbReference>
<evidence type="ECO:0000256" key="2">
    <source>
        <dbReference type="ARBA" id="ARBA00022884"/>
    </source>
</evidence>
<protein>
    <recommendedName>
        <fullName evidence="3">RNA-binding protein KhpA</fullName>
    </recommendedName>
    <alternativeName>
        <fullName evidence="3">KH-domain protein A</fullName>
    </alternativeName>
</protein>
<comment type="subunit">
    <text evidence="3">Forms a complex with KhpB.</text>
</comment>
<keyword evidence="1 3" id="KW-0963">Cytoplasm</keyword>
<dbReference type="CDD" id="cd22533">
    <property type="entry name" value="KH-II_YlqC-like"/>
    <property type="match status" value="1"/>
</dbReference>
<dbReference type="Proteomes" id="UP000231388">
    <property type="component" value="Unassembled WGS sequence"/>
</dbReference>
<dbReference type="PANTHER" id="PTHR34654">
    <property type="entry name" value="UPF0109 PROTEIN SCO5592"/>
    <property type="match status" value="1"/>
</dbReference>
<evidence type="ECO:0000313" key="5">
    <source>
        <dbReference type="Proteomes" id="UP000231388"/>
    </source>
</evidence>
<gene>
    <name evidence="3" type="primary">khpA</name>
    <name evidence="4" type="ORF">COX53_01385</name>
</gene>
<dbReference type="GO" id="GO:0008360">
    <property type="term" value="P:regulation of cell shape"/>
    <property type="evidence" value="ECO:0007669"/>
    <property type="project" value="UniProtKB-KW"/>
</dbReference>
<keyword evidence="2 3" id="KW-0694">RNA-binding</keyword>
<dbReference type="Pfam" id="PF13083">
    <property type="entry name" value="KH_KhpA-B"/>
    <property type="match status" value="1"/>
</dbReference>
<evidence type="ECO:0000256" key="3">
    <source>
        <dbReference type="HAMAP-Rule" id="MF_00088"/>
    </source>
</evidence>
<sequence length="77" mass="8722">MKTTLEKIIKNIVKNPSDVKITQEDSNNITKLIVNANKEDIGTIIGKQGRVIKAIKELVKVKAIKQNKYFEIQVSEK</sequence>
<proteinExistence type="inferred from homology"/>
<comment type="subcellular location">
    <subcellularLocation>
        <location evidence="3">Cytoplasm</location>
    </subcellularLocation>
</comment>